<name>A0A1X6NWQ0_PORUM</name>
<keyword evidence="3" id="KW-1185">Reference proteome</keyword>
<evidence type="ECO:0000256" key="1">
    <source>
        <dbReference type="SAM" id="MobiDB-lite"/>
    </source>
</evidence>
<feature type="compositionally biased region" description="Gly residues" evidence="1">
    <location>
        <begin position="81"/>
        <end position="102"/>
    </location>
</feature>
<accession>A0A1X6NWQ0</accession>
<protein>
    <submittedName>
        <fullName evidence="2">Uncharacterized protein</fullName>
    </submittedName>
</protein>
<feature type="region of interest" description="Disordered" evidence="1">
    <location>
        <begin position="78"/>
        <end position="102"/>
    </location>
</feature>
<organism evidence="2 3">
    <name type="scientific">Porphyra umbilicalis</name>
    <name type="common">Purple laver</name>
    <name type="synonym">Red alga</name>
    <dbReference type="NCBI Taxonomy" id="2786"/>
    <lineage>
        <taxon>Eukaryota</taxon>
        <taxon>Rhodophyta</taxon>
        <taxon>Bangiophyceae</taxon>
        <taxon>Bangiales</taxon>
        <taxon>Bangiaceae</taxon>
        <taxon>Porphyra</taxon>
    </lineage>
</organism>
<proteinExistence type="predicted"/>
<sequence length="181" mass="18077">MACTLLPFFVLPDTGDGPSSIAPITFAHPQGCVLVFHPTGTPPRRRPLSLGVRAPPPAPPPSARVAPLVGRPRTRAPAAECGGGYGGGDGSPRRAGGGGSWGGGGCPLRGDAAEQPLGRARGGCWGFRGGGGGAAAAGGAPPPPALPRVLRIVGRKACCDGWKGIWGEAWRGGWKSIDGPP</sequence>
<dbReference type="Proteomes" id="UP000218209">
    <property type="component" value="Unassembled WGS sequence"/>
</dbReference>
<evidence type="ECO:0000313" key="3">
    <source>
        <dbReference type="Proteomes" id="UP000218209"/>
    </source>
</evidence>
<evidence type="ECO:0000313" key="2">
    <source>
        <dbReference type="EMBL" id="OSX73028.1"/>
    </source>
</evidence>
<gene>
    <name evidence="2" type="ORF">BU14_0383s0002</name>
</gene>
<reference evidence="2 3" key="1">
    <citation type="submission" date="2017-03" db="EMBL/GenBank/DDBJ databases">
        <title>WGS assembly of Porphyra umbilicalis.</title>
        <authorList>
            <person name="Brawley S.H."/>
            <person name="Blouin N.A."/>
            <person name="Ficko-Blean E."/>
            <person name="Wheeler G.L."/>
            <person name="Lohr M."/>
            <person name="Goodson H.V."/>
            <person name="Jenkins J.W."/>
            <person name="Blaby-Haas C.E."/>
            <person name="Helliwell K.E."/>
            <person name="Chan C."/>
            <person name="Marriage T."/>
            <person name="Bhattacharya D."/>
            <person name="Klein A.S."/>
            <person name="Badis Y."/>
            <person name="Brodie J."/>
            <person name="Cao Y."/>
            <person name="Collen J."/>
            <person name="Dittami S.M."/>
            <person name="Gachon C.M."/>
            <person name="Green B.R."/>
            <person name="Karpowicz S."/>
            <person name="Kim J.W."/>
            <person name="Kudahl U."/>
            <person name="Lin S."/>
            <person name="Michel G."/>
            <person name="Mittag M."/>
            <person name="Olson B.J."/>
            <person name="Pangilinan J."/>
            <person name="Peng Y."/>
            <person name="Qiu H."/>
            <person name="Shu S."/>
            <person name="Singer J.T."/>
            <person name="Smith A.G."/>
            <person name="Sprecher B.N."/>
            <person name="Wagner V."/>
            <person name="Wang W."/>
            <person name="Wang Z.-Y."/>
            <person name="Yan J."/>
            <person name="Yarish C."/>
            <person name="Zoeuner-Riek S."/>
            <person name="Zhuang Y."/>
            <person name="Zou Y."/>
            <person name="Lindquist E.A."/>
            <person name="Grimwood J."/>
            <person name="Barry K."/>
            <person name="Rokhsar D.S."/>
            <person name="Schmutz J."/>
            <person name="Stiller J.W."/>
            <person name="Grossman A.R."/>
            <person name="Prochnik S.E."/>
        </authorList>
    </citation>
    <scope>NUCLEOTIDE SEQUENCE [LARGE SCALE GENOMIC DNA]</scope>
    <source>
        <strain evidence="2">4086291</strain>
    </source>
</reference>
<dbReference type="EMBL" id="KV919023">
    <property type="protein sequence ID" value="OSX73028.1"/>
    <property type="molecule type" value="Genomic_DNA"/>
</dbReference>
<dbReference type="AlphaFoldDB" id="A0A1X6NWQ0"/>